<evidence type="ECO:0000256" key="2">
    <source>
        <dbReference type="ARBA" id="ARBA00022723"/>
    </source>
</evidence>
<dbReference type="InterPro" id="IPR011330">
    <property type="entry name" value="Glyco_hydro/deAcase_b/a-brl"/>
</dbReference>
<dbReference type="GO" id="GO:0005975">
    <property type="term" value="P:carbohydrate metabolic process"/>
    <property type="evidence" value="ECO:0007669"/>
    <property type="project" value="InterPro"/>
</dbReference>
<dbReference type="SUPFAM" id="SSF88713">
    <property type="entry name" value="Glycoside hydrolase/deacetylase"/>
    <property type="match status" value="1"/>
</dbReference>
<evidence type="ECO:0000256" key="5">
    <source>
        <dbReference type="ARBA" id="ARBA00023277"/>
    </source>
</evidence>
<dbReference type="InterPro" id="IPR006879">
    <property type="entry name" value="YdjC-like"/>
</dbReference>
<keyword evidence="2" id="KW-0479">Metal-binding</keyword>
<dbReference type="NCBIfam" id="TIGR03473">
    <property type="entry name" value="HpnK"/>
    <property type="match status" value="1"/>
</dbReference>
<name>A0A932FYB4_UNCTE</name>
<dbReference type="PANTHER" id="PTHR31609">
    <property type="entry name" value="YDJC DEACETYLASE FAMILY MEMBER"/>
    <property type="match status" value="1"/>
</dbReference>
<accession>A0A932FYB4</accession>
<dbReference type="CDD" id="cd10804">
    <property type="entry name" value="YdjC_HpnK_like"/>
    <property type="match status" value="1"/>
</dbReference>
<dbReference type="Gene3D" id="3.20.20.370">
    <property type="entry name" value="Glycoside hydrolase/deacetylase"/>
    <property type="match status" value="1"/>
</dbReference>
<evidence type="ECO:0000313" key="7">
    <source>
        <dbReference type="Proteomes" id="UP000769766"/>
    </source>
</evidence>
<keyword evidence="5" id="KW-0119">Carbohydrate metabolism</keyword>
<dbReference type="PANTHER" id="PTHR31609:SF1">
    <property type="entry name" value="CARBOHYDRATE DEACETYLASE"/>
    <property type="match status" value="1"/>
</dbReference>
<dbReference type="GO" id="GO:0019213">
    <property type="term" value="F:deacetylase activity"/>
    <property type="evidence" value="ECO:0007669"/>
    <property type="project" value="TreeGrafter"/>
</dbReference>
<reference evidence="6" key="1">
    <citation type="submission" date="2020-07" db="EMBL/GenBank/DDBJ databases">
        <title>Huge and variable diversity of episymbiotic CPR bacteria and DPANN archaea in groundwater ecosystems.</title>
        <authorList>
            <person name="He C.Y."/>
            <person name="Keren R."/>
            <person name="Whittaker M."/>
            <person name="Farag I.F."/>
            <person name="Doudna J."/>
            <person name="Cate J.H.D."/>
            <person name="Banfield J.F."/>
        </authorList>
    </citation>
    <scope>NUCLEOTIDE SEQUENCE</scope>
    <source>
        <strain evidence="6">NC_groundwater_672_Ag_B-0.1um_62_36</strain>
    </source>
</reference>
<sequence>MQRLILTGDDFGQSEAINRAIRLAHQQGVLTSASLLVNGPAWEEAVAFAREAPSLSVGLHLALVQSKATLPHQEIPGLVDPQGNFSDNPVAAGMRYYFKRSLQGQLEREIQTQIEKFLDTGLPLSYLDGHLNLHVHPRIFPIVRELLPRYGIQGFRLPREPLWINLSLDRTRLPYKLLHWLIFRWLARNCLRVLRDQGIVFPHRVFGLLQSGQMDEAYLAGLLKNLPPGTAEIYFHLSDGQPWLHAPTYRPQAELEALLSPRLAGLIRDQGIQLSHYADLIGDRG</sequence>
<protein>
    <submittedName>
        <fullName evidence="6">Hopanoid biosynthesis-associated protein HpnK</fullName>
    </submittedName>
</protein>
<proteinExistence type="predicted"/>
<dbReference type="InterPro" id="IPR017836">
    <property type="entry name" value="Hopanoid_biosynth-assoc_HpnK"/>
</dbReference>
<dbReference type="Proteomes" id="UP000769766">
    <property type="component" value="Unassembled WGS sequence"/>
</dbReference>
<evidence type="ECO:0000256" key="3">
    <source>
        <dbReference type="ARBA" id="ARBA00022801"/>
    </source>
</evidence>
<dbReference type="AlphaFoldDB" id="A0A932FYB4"/>
<evidence type="ECO:0000256" key="4">
    <source>
        <dbReference type="ARBA" id="ARBA00022842"/>
    </source>
</evidence>
<dbReference type="GO" id="GO:0046872">
    <property type="term" value="F:metal ion binding"/>
    <property type="evidence" value="ECO:0007669"/>
    <property type="project" value="UniProtKB-KW"/>
</dbReference>
<comment type="caution">
    <text evidence="6">The sequence shown here is derived from an EMBL/GenBank/DDBJ whole genome shotgun (WGS) entry which is preliminary data.</text>
</comment>
<gene>
    <name evidence="6" type="primary">hpnK</name>
    <name evidence="6" type="ORF">HYY20_05400</name>
</gene>
<evidence type="ECO:0000256" key="1">
    <source>
        <dbReference type="ARBA" id="ARBA00001946"/>
    </source>
</evidence>
<dbReference type="EMBL" id="JACPRF010000168">
    <property type="protein sequence ID" value="MBI2876299.1"/>
    <property type="molecule type" value="Genomic_DNA"/>
</dbReference>
<organism evidence="6 7">
    <name type="scientific">Tectimicrobiota bacterium</name>
    <dbReference type="NCBI Taxonomy" id="2528274"/>
    <lineage>
        <taxon>Bacteria</taxon>
        <taxon>Pseudomonadati</taxon>
        <taxon>Nitrospinota/Tectimicrobiota group</taxon>
        <taxon>Candidatus Tectimicrobiota</taxon>
    </lineage>
</organism>
<dbReference type="Pfam" id="PF04794">
    <property type="entry name" value="YdjC"/>
    <property type="match status" value="1"/>
</dbReference>
<dbReference type="GO" id="GO:0016787">
    <property type="term" value="F:hydrolase activity"/>
    <property type="evidence" value="ECO:0007669"/>
    <property type="project" value="UniProtKB-KW"/>
</dbReference>
<keyword evidence="4" id="KW-0460">Magnesium</keyword>
<keyword evidence="3" id="KW-0378">Hydrolase</keyword>
<comment type="cofactor">
    <cofactor evidence="1">
        <name>Mg(2+)</name>
        <dbReference type="ChEBI" id="CHEBI:18420"/>
    </cofactor>
</comment>
<evidence type="ECO:0000313" key="6">
    <source>
        <dbReference type="EMBL" id="MBI2876299.1"/>
    </source>
</evidence>